<keyword evidence="6" id="KW-1185">Reference proteome</keyword>
<evidence type="ECO:0000313" key="5">
    <source>
        <dbReference type="EMBL" id="KAF2078356.1"/>
    </source>
</evidence>
<dbReference type="GO" id="GO:0005762">
    <property type="term" value="C:mitochondrial large ribosomal subunit"/>
    <property type="evidence" value="ECO:0007669"/>
    <property type="project" value="TreeGrafter"/>
</dbReference>
<evidence type="ECO:0000313" key="6">
    <source>
        <dbReference type="Proteomes" id="UP000695562"/>
    </source>
</evidence>
<dbReference type="HAMAP" id="MF_00373">
    <property type="entry name" value="Ribosomal_bL28"/>
    <property type="match status" value="1"/>
</dbReference>
<evidence type="ECO:0000256" key="3">
    <source>
        <dbReference type="ARBA" id="ARBA00023274"/>
    </source>
</evidence>
<comment type="caution">
    <text evidence="5">The sequence shown here is derived from an EMBL/GenBank/DDBJ whole genome shotgun (WGS) entry which is preliminary data.</text>
</comment>
<dbReference type="PANTHER" id="PTHR13528">
    <property type="entry name" value="39S RIBOSOMAL PROTEIN L28, MITOCHONDRIAL"/>
    <property type="match status" value="1"/>
</dbReference>
<keyword evidence="2" id="KW-0689">Ribosomal protein</keyword>
<evidence type="ECO:0000256" key="4">
    <source>
        <dbReference type="ARBA" id="ARBA00035269"/>
    </source>
</evidence>
<dbReference type="Proteomes" id="UP000695562">
    <property type="component" value="Unassembled WGS sequence"/>
</dbReference>
<comment type="similarity">
    <text evidence="1">Belongs to the bacterial ribosomal protein bL28 family.</text>
</comment>
<proteinExistence type="inferred from homology"/>
<dbReference type="OrthoDB" id="361870at2759"/>
<dbReference type="Gene3D" id="2.30.170.40">
    <property type="entry name" value="Ribosomal protein L28/L24"/>
    <property type="match status" value="1"/>
</dbReference>
<gene>
    <name evidence="5" type="ORF">CYY_000340</name>
</gene>
<dbReference type="GO" id="GO:0003735">
    <property type="term" value="F:structural constituent of ribosome"/>
    <property type="evidence" value="ECO:0007669"/>
    <property type="project" value="InterPro"/>
</dbReference>
<dbReference type="FunFam" id="2.30.170.40:FF:000003">
    <property type="entry name" value="54S ribosomal protein L24"/>
    <property type="match status" value="1"/>
</dbReference>
<dbReference type="AlphaFoldDB" id="A0A8J4QB42"/>
<evidence type="ECO:0000256" key="2">
    <source>
        <dbReference type="ARBA" id="ARBA00022980"/>
    </source>
</evidence>
<evidence type="ECO:0000256" key="1">
    <source>
        <dbReference type="ARBA" id="ARBA00008760"/>
    </source>
</evidence>
<name>A0A8J4QB42_9MYCE</name>
<dbReference type="InterPro" id="IPR037147">
    <property type="entry name" value="Ribosomal_bL28_sf"/>
</dbReference>
<reference evidence="5" key="1">
    <citation type="submission" date="2020-01" db="EMBL/GenBank/DDBJ databases">
        <title>Development of genomics and gene disruption for Polysphondylium violaceum indicates a role for the polyketide synthase stlB in stalk morphogenesis.</title>
        <authorList>
            <person name="Narita B."/>
            <person name="Kawabe Y."/>
            <person name="Kin K."/>
            <person name="Saito T."/>
            <person name="Gibbs R."/>
            <person name="Kuspa A."/>
            <person name="Muzny D."/>
            <person name="Queller D."/>
            <person name="Richards S."/>
            <person name="Strassman J."/>
            <person name="Sucgang R."/>
            <person name="Worley K."/>
            <person name="Schaap P."/>
        </authorList>
    </citation>
    <scope>NUCLEOTIDE SEQUENCE</scope>
    <source>
        <strain evidence="5">QSvi11</strain>
    </source>
</reference>
<organism evidence="5 6">
    <name type="scientific">Polysphondylium violaceum</name>
    <dbReference type="NCBI Taxonomy" id="133409"/>
    <lineage>
        <taxon>Eukaryota</taxon>
        <taxon>Amoebozoa</taxon>
        <taxon>Evosea</taxon>
        <taxon>Eumycetozoa</taxon>
        <taxon>Dictyostelia</taxon>
        <taxon>Dictyosteliales</taxon>
        <taxon>Dictyosteliaceae</taxon>
        <taxon>Polysphondylium</taxon>
    </lineage>
</organism>
<sequence length="143" mass="16074">MSLSMFSSIAELTCRGVMKRAQRGLFGGKEILFGNNVSFSNKRTRRHWKPNVQMKTYHSDILETNLRVKVTCHTMRCIDKAGSFDNYILKTKEKNLDSELGSDLKVAMKKVMKEKAFTILAQEEATTVATTAATTQSTTVESN</sequence>
<dbReference type="SUPFAM" id="SSF143800">
    <property type="entry name" value="L28p-like"/>
    <property type="match status" value="1"/>
</dbReference>
<dbReference type="Pfam" id="PF00830">
    <property type="entry name" value="Ribosomal_L28"/>
    <property type="match status" value="1"/>
</dbReference>
<keyword evidence="3" id="KW-0687">Ribonucleoprotein</keyword>
<dbReference type="PANTHER" id="PTHR13528:SF2">
    <property type="entry name" value="LARGE RIBOSOMAL SUBUNIT PROTEIN BL28M"/>
    <property type="match status" value="1"/>
</dbReference>
<dbReference type="InterPro" id="IPR034704">
    <property type="entry name" value="Ribosomal_bL28/bL31-like_sf"/>
</dbReference>
<accession>A0A8J4QB42</accession>
<protein>
    <recommendedName>
        <fullName evidence="4">Large ribosomal subunit protein bL28m</fullName>
    </recommendedName>
</protein>
<dbReference type="InterPro" id="IPR026569">
    <property type="entry name" value="Ribosomal_bL28"/>
</dbReference>
<dbReference type="EMBL" id="AJWJ01000006">
    <property type="protein sequence ID" value="KAF2078356.1"/>
    <property type="molecule type" value="Genomic_DNA"/>
</dbReference>